<dbReference type="OrthoDB" id="6474464at2759"/>
<dbReference type="GO" id="GO:0003830">
    <property type="term" value="F:beta-1,4-mannosylglycoprotein 4-beta-N-acetylglucosaminyltransferase activity"/>
    <property type="evidence" value="ECO:0007669"/>
    <property type="project" value="InterPro"/>
</dbReference>
<dbReference type="GO" id="GO:0016020">
    <property type="term" value="C:membrane"/>
    <property type="evidence" value="ECO:0007669"/>
    <property type="project" value="InterPro"/>
</dbReference>
<accession>A0A7R8YNK7</accession>
<keyword evidence="3" id="KW-1185">Reference proteome</keyword>
<dbReference type="EMBL" id="LR899009">
    <property type="protein sequence ID" value="CAD7079683.1"/>
    <property type="molecule type" value="Genomic_DNA"/>
</dbReference>
<feature type="transmembrane region" description="Helical" evidence="1">
    <location>
        <begin position="12"/>
        <end position="31"/>
    </location>
</feature>
<keyword evidence="1" id="KW-1133">Transmembrane helix</keyword>
<evidence type="ECO:0008006" key="4">
    <source>
        <dbReference type="Google" id="ProtNLM"/>
    </source>
</evidence>
<organism evidence="2 3">
    <name type="scientific">Hermetia illucens</name>
    <name type="common">Black soldier fly</name>
    <dbReference type="NCBI Taxonomy" id="343691"/>
    <lineage>
        <taxon>Eukaryota</taxon>
        <taxon>Metazoa</taxon>
        <taxon>Ecdysozoa</taxon>
        <taxon>Arthropoda</taxon>
        <taxon>Hexapoda</taxon>
        <taxon>Insecta</taxon>
        <taxon>Pterygota</taxon>
        <taxon>Neoptera</taxon>
        <taxon>Endopterygota</taxon>
        <taxon>Diptera</taxon>
        <taxon>Brachycera</taxon>
        <taxon>Stratiomyomorpha</taxon>
        <taxon>Stratiomyidae</taxon>
        <taxon>Hermetiinae</taxon>
        <taxon>Hermetia</taxon>
    </lineage>
</organism>
<keyword evidence="1" id="KW-0812">Transmembrane</keyword>
<protein>
    <recommendedName>
        <fullName evidence="4">Beta-1,4-mannosyl-glycoprotein 4-beta-N-acetylglucosaminyltransferase</fullName>
    </recommendedName>
</protein>
<dbReference type="GO" id="GO:0006044">
    <property type="term" value="P:N-acetylglucosamine metabolic process"/>
    <property type="evidence" value="ECO:0007669"/>
    <property type="project" value="TreeGrafter"/>
</dbReference>
<dbReference type="InParanoid" id="A0A7R8YNK7"/>
<dbReference type="Pfam" id="PF04724">
    <property type="entry name" value="Glyco_transf_17"/>
    <property type="match status" value="1"/>
</dbReference>
<name>A0A7R8YNK7_HERIL</name>
<sequence length="451" mass="52045">MQWYSVRYDTRIVLWALLFVQLLLIAGFWVLQQGVGDFNDGGDEQNAVQDHFAVHFVKSQLRFDSASESGLRSSGTGSTQSTGDKLIEVKPISQFASDYVIFTESGDQFAENLTCFRQGIIDNGFHQTKNVKQCRCQPEWHGKDCGQPEILWRAFMTSKAPLFLSDARQQPHKVFYMITGHFYSLELLEIQVMELFGCVDYFIICNKRPPGTPLASRPRLKMNFATDFLDRILLIDREPESATCTPKSVYKLFKSKVSQKSIKPDDIFVVSNNDQVLNKKAIKYLKYYDNSPGLIRFRLKYNVYGFFWQHPESTRLGSGASTILQLEENYKSDPERLLLARKPTIIVGDLNHFGGWYCEYCYQPSEIVDRLQIDSPAIFPRSVKNRQIDSSYIQNLIASGLYVDGKLGLHKLHRFSDKYYAPEHAEQNGWRFDNILMNLFLTFDDDDDYEN</sequence>
<gene>
    <name evidence="2" type="ORF">HERILL_LOCUS2887</name>
</gene>
<reference evidence="2 3" key="1">
    <citation type="submission" date="2020-11" db="EMBL/GenBank/DDBJ databases">
        <authorList>
            <person name="Wallbank WR R."/>
            <person name="Pardo Diaz C."/>
            <person name="Kozak K."/>
            <person name="Martin S."/>
            <person name="Jiggins C."/>
            <person name="Moest M."/>
            <person name="Warren A I."/>
            <person name="Generalovic N T."/>
            <person name="Byers J.R.P. K."/>
            <person name="Montejo-Kovacevich G."/>
            <person name="Yen C E."/>
        </authorList>
    </citation>
    <scope>NUCLEOTIDE SEQUENCE [LARGE SCALE GENOMIC DNA]</scope>
</reference>
<dbReference type="OMA" id="QPEIIWR"/>
<proteinExistence type="predicted"/>
<dbReference type="FunCoup" id="A0A7R8YNK7">
    <property type="interactions" value="66"/>
</dbReference>
<dbReference type="PANTHER" id="PTHR12224:SF0">
    <property type="entry name" value="BETA-1,4-MANNOSYL-GLYCOPROTEIN 4-BETA-N-ACETYLGLUCOSAMINYLTRANSFERASE"/>
    <property type="match status" value="1"/>
</dbReference>
<evidence type="ECO:0000256" key="1">
    <source>
        <dbReference type="SAM" id="Phobius"/>
    </source>
</evidence>
<dbReference type="Proteomes" id="UP000594454">
    <property type="component" value="Chromosome 1"/>
</dbReference>
<keyword evidence="1" id="KW-0472">Membrane</keyword>
<evidence type="ECO:0000313" key="2">
    <source>
        <dbReference type="EMBL" id="CAD7079683.1"/>
    </source>
</evidence>
<dbReference type="PANTHER" id="PTHR12224">
    <property type="entry name" value="BETA-1,4-MANNOSYL-GLYCOPROTEIN BETA-1,4-N-ACETYLGLUCOSAMINYL-TRANSFERASE"/>
    <property type="match status" value="1"/>
</dbReference>
<evidence type="ECO:0000313" key="3">
    <source>
        <dbReference type="Proteomes" id="UP000594454"/>
    </source>
</evidence>
<dbReference type="InterPro" id="IPR006813">
    <property type="entry name" value="Glyco_trans_17"/>
</dbReference>
<dbReference type="AlphaFoldDB" id="A0A7R8YNK7"/>